<dbReference type="InterPro" id="IPR008136">
    <property type="entry name" value="CinA_C"/>
</dbReference>
<name>A0A4R1M5J4_9SPHI</name>
<comment type="similarity">
    <text evidence="1">Belongs to the CinA family.</text>
</comment>
<dbReference type="Proteomes" id="UP000294616">
    <property type="component" value="Unassembled WGS sequence"/>
</dbReference>
<dbReference type="Pfam" id="PF02464">
    <property type="entry name" value="CinA"/>
    <property type="match status" value="1"/>
</dbReference>
<reference evidence="3 4" key="1">
    <citation type="submission" date="2019-03" db="EMBL/GenBank/DDBJ databases">
        <title>Genomic Encyclopedia of Archaeal and Bacterial Type Strains, Phase II (KMG-II): from individual species to whole genera.</title>
        <authorList>
            <person name="Goeker M."/>
        </authorList>
    </citation>
    <scope>NUCLEOTIDE SEQUENCE [LARGE SCALE GENOMIC DNA]</scope>
    <source>
        <strain evidence="3 4">DSM 22554</strain>
    </source>
</reference>
<sequence length="415" mass="45740">MRAELIVIGDELLIGQVLDTNSSWICAHLNEIGVQVKQISTISDDGEEIINALALATSRSDVILMTGGLGPTKDDVTKQTLSRYFNSELVFDEKVLAHVKGIFEKYDRPMLPENIKQAEVLKIAEVLFNKAGTAPGMWIKQGKSHVAIMPGVPSEMKYLMEHEVLPRIKVLPGRKELIQNHILTAGLGESFLAERIAHIEDRLPAYIKLAYLPAPLQVRLRLSAEGDNHQLLKEELDSFTKEIKDELKEYCINDNEQTLEETLLDEMKNLNLSLALAESCTGGYVSHLITEIPGSSQVFLGSIVSYDNSVKVNSLGVEQKTLNDFGAVSEQTAIEMAEGVRQKLGSSYSIAITGIAGPGGGSVEKPVGTVWVAIAGIKKTYTFKYLFKNSRNGTIIRASKNALYQLIQLVREENK</sequence>
<accession>A0A4R1M5J4</accession>
<proteinExistence type="inferred from homology"/>
<dbReference type="NCBIfam" id="TIGR00199">
    <property type="entry name" value="PncC_domain"/>
    <property type="match status" value="1"/>
</dbReference>
<dbReference type="InterPro" id="IPR001453">
    <property type="entry name" value="MoaB/Mog_dom"/>
</dbReference>
<dbReference type="SUPFAM" id="SSF53218">
    <property type="entry name" value="Molybdenum cofactor biosynthesis proteins"/>
    <property type="match status" value="1"/>
</dbReference>
<dbReference type="RefSeq" id="WP_132220805.1">
    <property type="nucleotide sequence ID" value="NZ_SMGO01000001.1"/>
</dbReference>
<comment type="caution">
    <text evidence="3">The sequence shown here is derived from an EMBL/GenBank/DDBJ whole genome shotgun (WGS) entry which is preliminary data.</text>
</comment>
<organism evidence="3 4">
    <name type="scientific">Albibacterium bauzanense</name>
    <dbReference type="NCBI Taxonomy" id="653929"/>
    <lineage>
        <taxon>Bacteria</taxon>
        <taxon>Pseudomonadati</taxon>
        <taxon>Bacteroidota</taxon>
        <taxon>Sphingobacteriia</taxon>
        <taxon>Sphingobacteriales</taxon>
        <taxon>Sphingobacteriaceae</taxon>
        <taxon>Albibacterium</taxon>
    </lineage>
</organism>
<dbReference type="HAMAP" id="MF_00226_B">
    <property type="entry name" value="CinA_B"/>
    <property type="match status" value="1"/>
</dbReference>
<evidence type="ECO:0000313" key="3">
    <source>
        <dbReference type="EMBL" id="TCK84979.1"/>
    </source>
</evidence>
<evidence type="ECO:0000313" key="4">
    <source>
        <dbReference type="Proteomes" id="UP000294616"/>
    </source>
</evidence>
<dbReference type="Gene3D" id="3.90.950.20">
    <property type="entry name" value="CinA-like"/>
    <property type="match status" value="1"/>
</dbReference>
<dbReference type="CDD" id="cd00885">
    <property type="entry name" value="cinA"/>
    <property type="match status" value="1"/>
</dbReference>
<dbReference type="SUPFAM" id="SSF142433">
    <property type="entry name" value="CinA-like"/>
    <property type="match status" value="1"/>
</dbReference>
<gene>
    <name evidence="3" type="ORF">C8N28_0275</name>
</gene>
<dbReference type="PANTHER" id="PTHR13939">
    <property type="entry name" value="NICOTINAMIDE-NUCLEOTIDE AMIDOHYDROLASE PNCC"/>
    <property type="match status" value="1"/>
</dbReference>
<dbReference type="InterPro" id="IPR050101">
    <property type="entry name" value="CinA"/>
</dbReference>
<dbReference type="InterPro" id="IPR036653">
    <property type="entry name" value="CinA-like_C"/>
</dbReference>
<dbReference type="EMBL" id="SMGO01000001">
    <property type="protein sequence ID" value="TCK84979.1"/>
    <property type="molecule type" value="Genomic_DNA"/>
</dbReference>
<dbReference type="PIRSF" id="PIRSF006728">
    <property type="entry name" value="CinA"/>
    <property type="match status" value="1"/>
</dbReference>
<dbReference type="PANTHER" id="PTHR13939:SF0">
    <property type="entry name" value="NMN AMIDOHYDROLASE-LIKE PROTEIN YFAY"/>
    <property type="match status" value="1"/>
</dbReference>
<dbReference type="SMART" id="SM00852">
    <property type="entry name" value="MoCF_biosynth"/>
    <property type="match status" value="1"/>
</dbReference>
<dbReference type="Gene3D" id="3.40.980.10">
    <property type="entry name" value="MoaB/Mog-like domain"/>
    <property type="match status" value="1"/>
</dbReference>
<dbReference type="Pfam" id="PF00994">
    <property type="entry name" value="MoCF_biosynth"/>
    <property type="match status" value="1"/>
</dbReference>
<dbReference type="NCBIfam" id="TIGR00200">
    <property type="entry name" value="cinA_nterm"/>
    <property type="match status" value="1"/>
</dbReference>
<evidence type="ECO:0000256" key="1">
    <source>
        <dbReference type="HAMAP-Rule" id="MF_00226"/>
    </source>
</evidence>
<dbReference type="InterPro" id="IPR041424">
    <property type="entry name" value="CinA_KH"/>
</dbReference>
<dbReference type="InterPro" id="IPR036425">
    <property type="entry name" value="MoaB/Mog-like_dom_sf"/>
</dbReference>
<protein>
    <recommendedName>
        <fullName evidence="1">CinA-like protein</fullName>
    </recommendedName>
</protein>
<keyword evidence="4" id="KW-1185">Reference proteome</keyword>
<dbReference type="NCBIfam" id="TIGR00177">
    <property type="entry name" value="molyb_syn"/>
    <property type="match status" value="1"/>
</dbReference>
<evidence type="ECO:0000259" key="2">
    <source>
        <dbReference type="SMART" id="SM00852"/>
    </source>
</evidence>
<dbReference type="OrthoDB" id="9801454at2"/>
<feature type="domain" description="MoaB/Mog" evidence="2">
    <location>
        <begin position="4"/>
        <end position="170"/>
    </location>
</feature>
<dbReference type="NCBIfam" id="NF001813">
    <property type="entry name" value="PRK00549.1"/>
    <property type="match status" value="1"/>
</dbReference>
<dbReference type="Pfam" id="PF18146">
    <property type="entry name" value="CinA_KH"/>
    <property type="match status" value="1"/>
</dbReference>
<dbReference type="AlphaFoldDB" id="A0A4R1M5J4"/>
<dbReference type="InterPro" id="IPR008135">
    <property type="entry name" value="Competence-induced_CinA"/>
</dbReference>